<sequence>MWSSVWRLMRPSRDLSVMVSKGPCWEVSVCGQLVAPVLSWTTALLCPSPDGQCPHHRRSATARPLSAGDVGSASPALSDRRAVTLVVMAWQSLSGRDTCCHGLAVAERP</sequence>
<accession>A0A9Q0DJS3</accession>
<dbReference type="Proteomes" id="UP001148018">
    <property type="component" value="Unassembled WGS sequence"/>
</dbReference>
<dbReference type="AlphaFoldDB" id="A0A9Q0DJS3"/>
<organism evidence="1 2">
    <name type="scientific">Muraenolepis orangiensis</name>
    <name type="common">Patagonian moray cod</name>
    <dbReference type="NCBI Taxonomy" id="630683"/>
    <lineage>
        <taxon>Eukaryota</taxon>
        <taxon>Metazoa</taxon>
        <taxon>Chordata</taxon>
        <taxon>Craniata</taxon>
        <taxon>Vertebrata</taxon>
        <taxon>Euteleostomi</taxon>
        <taxon>Actinopterygii</taxon>
        <taxon>Neopterygii</taxon>
        <taxon>Teleostei</taxon>
        <taxon>Neoteleostei</taxon>
        <taxon>Acanthomorphata</taxon>
        <taxon>Zeiogadaria</taxon>
        <taxon>Gadariae</taxon>
        <taxon>Gadiformes</taxon>
        <taxon>Muraenolepidoidei</taxon>
        <taxon>Muraenolepididae</taxon>
        <taxon>Muraenolepis</taxon>
    </lineage>
</organism>
<comment type="caution">
    <text evidence="1">The sequence shown here is derived from an EMBL/GenBank/DDBJ whole genome shotgun (WGS) entry which is preliminary data.</text>
</comment>
<dbReference type="EMBL" id="JANIIK010000116">
    <property type="protein sequence ID" value="KAJ3587897.1"/>
    <property type="molecule type" value="Genomic_DNA"/>
</dbReference>
<name>A0A9Q0DJS3_9TELE</name>
<proteinExistence type="predicted"/>
<evidence type="ECO:0000313" key="2">
    <source>
        <dbReference type="Proteomes" id="UP001148018"/>
    </source>
</evidence>
<protein>
    <submittedName>
        <fullName evidence="1">Uncharacterized protein</fullName>
    </submittedName>
</protein>
<keyword evidence="2" id="KW-1185">Reference proteome</keyword>
<reference evidence="1" key="1">
    <citation type="submission" date="2022-07" db="EMBL/GenBank/DDBJ databases">
        <title>Chromosome-level genome of Muraenolepis orangiensis.</title>
        <authorList>
            <person name="Kim J."/>
        </authorList>
    </citation>
    <scope>NUCLEOTIDE SEQUENCE</scope>
    <source>
        <strain evidence="1">KU_S4_2022</strain>
        <tissue evidence="1">Muscle</tissue>
    </source>
</reference>
<gene>
    <name evidence="1" type="ORF">NHX12_011492</name>
</gene>
<evidence type="ECO:0000313" key="1">
    <source>
        <dbReference type="EMBL" id="KAJ3587897.1"/>
    </source>
</evidence>